<dbReference type="InterPro" id="IPR050204">
    <property type="entry name" value="AraC_XylS_family_regulators"/>
</dbReference>
<keyword evidence="2" id="KW-0238">DNA-binding</keyword>
<keyword evidence="1" id="KW-0805">Transcription regulation</keyword>
<evidence type="ECO:0000256" key="2">
    <source>
        <dbReference type="ARBA" id="ARBA00023125"/>
    </source>
</evidence>
<evidence type="ECO:0000256" key="1">
    <source>
        <dbReference type="ARBA" id="ARBA00023015"/>
    </source>
</evidence>
<name>A0ABU5V7F8_9GAMM</name>
<dbReference type="InterPro" id="IPR011051">
    <property type="entry name" value="RmlC_Cupin_sf"/>
</dbReference>
<dbReference type="Proteomes" id="UP001301653">
    <property type="component" value="Unassembled WGS sequence"/>
</dbReference>
<dbReference type="PANTHER" id="PTHR46796:SF2">
    <property type="entry name" value="TRANSCRIPTIONAL REGULATORY PROTEIN"/>
    <property type="match status" value="1"/>
</dbReference>
<dbReference type="EMBL" id="JAYFUH010000249">
    <property type="protein sequence ID" value="MEA5669162.1"/>
    <property type="molecule type" value="Genomic_DNA"/>
</dbReference>
<organism evidence="5 6">
    <name type="scientific">Stenotrophomonas capsici</name>
    <dbReference type="NCBI Taxonomy" id="3110230"/>
    <lineage>
        <taxon>Bacteria</taxon>
        <taxon>Pseudomonadati</taxon>
        <taxon>Pseudomonadota</taxon>
        <taxon>Gammaproteobacteria</taxon>
        <taxon>Lysobacterales</taxon>
        <taxon>Lysobacteraceae</taxon>
        <taxon>Stenotrophomonas</taxon>
    </lineage>
</organism>
<comment type="caution">
    <text evidence="5">The sequence shown here is derived from an EMBL/GenBank/DDBJ whole genome shotgun (WGS) entry which is preliminary data.</text>
</comment>
<feature type="domain" description="HTH araC/xylS-type" evidence="4">
    <location>
        <begin position="134"/>
        <end position="232"/>
    </location>
</feature>
<dbReference type="InterPro" id="IPR009057">
    <property type="entry name" value="Homeodomain-like_sf"/>
</dbReference>
<dbReference type="PANTHER" id="PTHR46796">
    <property type="entry name" value="HTH-TYPE TRANSCRIPTIONAL ACTIVATOR RHAS-RELATED"/>
    <property type="match status" value="1"/>
</dbReference>
<evidence type="ECO:0000256" key="3">
    <source>
        <dbReference type="ARBA" id="ARBA00023163"/>
    </source>
</evidence>
<dbReference type="SUPFAM" id="SSF46689">
    <property type="entry name" value="Homeodomain-like"/>
    <property type="match status" value="2"/>
</dbReference>
<dbReference type="RefSeq" id="WP_323439488.1">
    <property type="nucleotide sequence ID" value="NZ_JAYFUH010000249.1"/>
</dbReference>
<dbReference type="SUPFAM" id="SSF51182">
    <property type="entry name" value="RmlC-like cupins"/>
    <property type="match status" value="1"/>
</dbReference>
<accession>A0ABU5V7F8</accession>
<protein>
    <submittedName>
        <fullName evidence="5">AraC family transcriptional regulator</fullName>
    </submittedName>
</protein>
<reference evidence="5 6" key="1">
    <citation type="submission" date="2023-12" db="EMBL/GenBank/DDBJ databases">
        <title>Stenotrophomonas guangdongensis sp. nov., isolated from wilted pepper plants (Capsicum annuum).</title>
        <authorList>
            <person name="Qiu M."/>
            <person name="Li Y."/>
            <person name="Liu Q."/>
            <person name="Zhang X."/>
            <person name="Huang Y."/>
            <person name="Guo R."/>
            <person name="Hu M."/>
            <person name="Zhou J."/>
            <person name="Zhou X."/>
        </authorList>
    </citation>
    <scope>NUCLEOTIDE SEQUENCE [LARGE SCALE GENOMIC DNA]</scope>
    <source>
        <strain evidence="5 6">MH1</strain>
    </source>
</reference>
<dbReference type="InterPro" id="IPR018060">
    <property type="entry name" value="HTH_AraC"/>
</dbReference>
<evidence type="ECO:0000313" key="5">
    <source>
        <dbReference type="EMBL" id="MEA5669162.1"/>
    </source>
</evidence>
<evidence type="ECO:0000259" key="4">
    <source>
        <dbReference type="PROSITE" id="PS01124"/>
    </source>
</evidence>
<proteinExistence type="predicted"/>
<keyword evidence="6" id="KW-1185">Reference proteome</keyword>
<evidence type="ECO:0000313" key="6">
    <source>
        <dbReference type="Proteomes" id="UP001301653"/>
    </source>
</evidence>
<dbReference type="Gene3D" id="1.10.10.60">
    <property type="entry name" value="Homeodomain-like"/>
    <property type="match status" value="2"/>
</dbReference>
<keyword evidence="3" id="KW-0804">Transcription</keyword>
<gene>
    <name evidence="5" type="ORF">VA603_16610</name>
</gene>
<sequence length="241" mass="26382">MSATSRHLRRYPVPTGQECHDFSQWVLPVRGDLQFEVSGHGGRLDPLQGAFVAAGEIHALEGRGENCCLIIDCPPGSLDDDTLEHLRRVPWLALPGHARHLLQHLQDPRHTAGHDPLPLLLRWFAPAGSGARLQALCARVRQTPGADWTVARMAAEVGVSGSRLHAVFAREFALSPLAWVGATRLRWAKQQLQGSNASISDIALRAGYSEHSALTRALRRETGLGPRQWRAQASSFGQDTP</sequence>
<dbReference type="Pfam" id="PF12833">
    <property type="entry name" value="HTH_18"/>
    <property type="match status" value="1"/>
</dbReference>
<dbReference type="SMART" id="SM00342">
    <property type="entry name" value="HTH_ARAC"/>
    <property type="match status" value="1"/>
</dbReference>
<dbReference type="PROSITE" id="PS01124">
    <property type="entry name" value="HTH_ARAC_FAMILY_2"/>
    <property type="match status" value="1"/>
</dbReference>